<evidence type="ECO:0000313" key="1">
    <source>
        <dbReference type="EMBL" id="PPS22477.1"/>
    </source>
</evidence>
<sequence length="117" mass="13906">MRKILILLFVLAGMVYSQNLYNERIDVKDFSDKPYEADNGRMMFYMAVLRMDDLTRSGIFTFYMTFNFTNSEWNTDYIRSDIEKRFVKTVAGSNVKCKKVQETKNTTVFLIDFSHLY</sequence>
<dbReference type="Proteomes" id="UP000238924">
    <property type="component" value="Unassembled WGS sequence"/>
</dbReference>
<gene>
    <name evidence="1" type="ORF">DJ52_04270</name>
</gene>
<comment type="caution">
    <text evidence="1">The sequence shown here is derived from an EMBL/GenBank/DDBJ whole genome shotgun (WGS) entry which is preliminary data.</text>
</comment>
<protein>
    <submittedName>
        <fullName evidence="1">Uncharacterized protein</fullName>
    </submittedName>
</protein>
<dbReference type="RefSeq" id="WP_104618178.1">
    <property type="nucleotide sequence ID" value="NZ_JJMJ01000068.1"/>
</dbReference>
<accession>A0ABX5B835</accession>
<organism evidence="1 2">
    <name type="scientific">Brachyspira murdochii</name>
    <dbReference type="NCBI Taxonomy" id="84378"/>
    <lineage>
        <taxon>Bacteria</taxon>
        <taxon>Pseudomonadati</taxon>
        <taxon>Spirochaetota</taxon>
        <taxon>Spirochaetia</taxon>
        <taxon>Brachyspirales</taxon>
        <taxon>Brachyspiraceae</taxon>
        <taxon>Brachyspira</taxon>
    </lineage>
</organism>
<dbReference type="EMBL" id="JJMJ01000068">
    <property type="protein sequence ID" value="PPS22477.1"/>
    <property type="molecule type" value="Genomic_DNA"/>
</dbReference>
<keyword evidence="2" id="KW-1185">Reference proteome</keyword>
<reference evidence="1 2" key="1">
    <citation type="submission" date="2014-04" db="EMBL/GenBank/DDBJ databases">
        <title>Whole genome sequence of 'Brachyspira hampsonii' D13-03603F2.</title>
        <authorList>
            <person name="Patterson A.H."/>
            <person name="Chaban B."/>
            <person name="Fernando C."/>
            <person name="Harding J.C."/>
            <person name="Hill J.E."/>
        </authorList>
    </citation>
    <scope>NUCLEOTIDE SEQUENCE [LARGE SCALE GENOMIC DNA]</scope>
    <source>
        <strain evidence="1 2">D13-03603F2</strain>
    </source>
</reference>
<name>A0ABX5B835_9SPIR</name>
<proteinExistence type="predicted"/>
<evidence type="ECO:0000313" key="2">
    <source>
        <dbReference type="Proteomes" id="UP000238924"/>
    </source>
</evidence>